<keyword evidence="4" id="KW-0326">Glycosidase</keyword>
<dbReference type="AlphaFoldDB" id="A0AAN5AK53"/>
<evidence type="ECO:0000256" key="1">
    <source>
        <dbReference type="ARBA" id="ARBA00022676"/>
    </source>
</evidence>
<keyword evidence="2" id="KW-0808">Transferase</keyword>
<keyword evidence="1" id="KW-0328">Glycosyltransferase</keyword>
<dbReference type="SUPFAM" id="SSF75005">
    <property type="entry name" value="Arabinanase/levansucrase/invertase"/>
    <property type="match status" value="1"/>
</dbReference>
<dbReference type="RefSeq" id="WP_338237743.1">
    <property type="nucleotide sequence ID" value="NZ_BQKE01000002.1"/>
</dbReference>
<gene>
    <name evidence="4" type="ORF">PEDI_30070</name>
</gene>
<dbReference type="CDD" id="cd18614">
    <property type="entry name" value="GH130"/>
    <property type="match status" value="1"/>
</dbReference>
<dbReference type="GO" id="GO:0016798">
    <property type="term" value="F:hydrolase activity, acting on glycosyl bonds"/>
    <property type="evidence" value="ECO:0007669"/>
    <property type="project" value="UniProtKB-KW"/>
</dbReference>
<dbReference type="Gene3D" id="2.115.10.20">
    <property type="entry name" value="Glycosyl hydrolase domain, family 43"/>
    <property type="match status" value="1"/>
</dbReference>
<dbReference type="PANTHER" id="PTHR34106">
    <property type="entry name" value="GLYCOSIDASE"/>
    <property type="match status" value="1"/>
</dbReference>
<dbReference type="Pfam" id="PF04041">
    <property type="entry name" value="Glyco_hydro_130"/>
    <property type="match status" value="1"/>
</dbReference>
<keyword evidence="4" id="KW-0378">Hydrolase</keyword>
<dbReference type="InterPro" id="IPR023296">
    <property type="entry name" value="Glyco_hydro_beta-prop_sf"/>
</dbReference>
<evidence type="ECO:0000313" key="4">
    <source>
        <dbReference type="EMBL" id="GJM62455.1"/>
    </source>
</evidence>
<protein>
    <submittedName>
        <fullName evidence="4">Glycosidase</fullName>
    </submittedName>
</protein>
<evidence type="ECO:0000256" key="2">
    <source>
        <dbReference type="ARBA" id="ARBA00022679"/>
    </source>
</evidence>
<organism evidence="4 5">
    <name type="scientific">Persicobacter diffluens</name>
    <dbReference type="NCBI Taxonomy" id="981"/>
    <lineage>
        <taxon>Bacteria</taxon>
        <taxon>Pseudomonadati</taxon>
        <taxon>Bacteroidota</taxon>
        <taxon>Cytophagia</taxon>
        <taxon>Cytophagales</taxon>
        <taxon>Persicobacteraceae</taxon>
        <taxon>Persicobacter</taxon>
    </lineage>
</organism>
<comment type="similarity">
    <text evidence="3">Belongs to the glycosyl hydrolase 130 family.</text>
</comment>
<sequence length="340" mass="38856">MKLKKHENNPILSPNPENAWESLVTCNPGAWYEDGKFYLLYRAAGDDKEHYIHLGLAESNDGVHFERVSSEPVFSPSSDGPDAGCVEDPRIVKFDDTFFVTYAYRKVAPGQYWKLAYDEVIEPDFPESAPAVLRKNITNTGLAISKDLKNYERVGRMTRPQLDDRDVILFPEKVNEKYVMLHRPKEWVGEAYGTDHASIWISYSDDMMVWENPSELLLNGKEWWEQKVGGNTPPIKTPEGWIMLYHGVCNDKIYRVGAALLDLENPSKIIARTKDFIMEPEFDYETDGIYKGCVFPVGNVVKDDTLFVYYGAADQYCALATCNVNELVSFIKENDRNFAQ</sequence>
<reference evidence="4 5" key="1">
    <citation type="submission" date="2021-12" db="EMBL/GenBank/DDBJ databases">
        <title>Genome sequencing of bacteria with rrn-lacking chromosome and rrn-plasmid.</title>
        <authorList>
            <person name="Anda M."/>
            <person name="Iwasaki W."/>
        </authorList>
    </citation>
    <scope>NUCLEOTIDE SEQUENCE [LARGE SCALE GENOMIC DNA]</scope>
    <source>
        <strain evidence="4 5">NBRC 15940</strain>
    </source>
</reference>
<dbReference type="PIRSF" id="PIRSF016202">
    <property type="entry name" value="PH1107"/>
    <property type="match status" value="1"/>
</dbReference>
<accession>A0AAN5AK53</accession>
<dbReference type="PANTHER" id="PTHR34106:SF5">
    <property type="entry name" value="GLYCOSIDASE"/>
    <property type="match status" value="1"/>
</dbReference>
<keyword evidence="5" id="KW-1185">Reference proteome</keyword>
<comment type="caution">
    <text evidence="4">The sequence shown here is derived from an EMBL/GenBank/DDBJ whole genome shotgun (WGS) entry which is preliminary data.</text>
</comment>
<evidence type="ECO:0000256" key="3">
    <source>
        <dbReference type="ARBA" id="ARBA00024356"/>
    </source>
</evidence>
<evidence type="ECO:0000313" key="5">
    <source>
        <dbReference type="Proteomes" id="UP001310022"/>
    </source>
</evidence>
<proteinExistence type="inferred from homology"/>
<dbReference type="EMBL" id="BQKE01000002">
    <property type="protein sequence ID" value="GJM62455.1"/>
    <property type="molecule type" value="Genomic_DNA"/>
</dbReference>
<dbReference type="Proteomes" id="UP001310022">
    <property type="component" value="Unassembled WGS sequence"/>
</dbReference>
<dbReference type="InterPro" id="IPR007184">
    <property type="entry name" value="Mannoside_phosphorylase"/>
</dbReference>
<dbReference type="GO" id="GO:0016757">
    <property type="term" value="F:glycosyltransferase activity"/>
    <property type="evidence" value="ECO:0007669"/>
    <property type="project" value="UniProtKB-KW"/>
</dbReference>
<name>A0AAN5AK53_9BACT</name>